<protein>
    <submittedName>
        <fullName evidence="1">Uncharacterized protein</fullName>
    </submittedName>
</protein>
<dbReference type="AlphaFoldDB" id="A0A9W6FXB2"/>
<organism evidence="1 2">
    <name type="scientific">Geobacter hydrogenophilus</name>
    <dbReference type="NCBI Taxonomy" id="40983"/>
    <lineage>
        <taxon>Bacteria</taxon>
        <taxon>Pseudomonadati</taxon>
        <taxon>Thermodesulfobacteriota</taxon>
        <taxon>Desulfuromonadia</taxon>
        <taxon>Geobacterales</taxon>
        <taxon>Geobacteraceae</taxon>
        <taxon>Geobacter</taxon>
    </lineage>
</organism>
<sequence length="123" mass="14084">MNHPAHISKENLGIIQTKLLYVAVSRFPEMMLKAFQQQIQQMVLQKLLSPKHLYIPSMFVDHVLIAGDIFFLTFRNGIATAYMVDEQGFPHMDKTTATGQPNSGVPFLVRRDSFIKKTYLREG</sequence>
<dbReference type="EMBL" id="BSDS01000001">
    <property type="protein sequence ID" value="GLI36596.1"/>
    <property type="molecule type" value="Genomic_DNA"/>
</dbReference>
<reference evidence="1" key="1">
    <citation type="submission" date="2022-12" db="EMBL/GenBank/DDBJ databases">
        <title>Reference genome sequencing for broad-spectrum identification of bacterial and archaeal isolates by mass spectrometry.</title>
        <authorList>
            <person name="Sekiguchi Y."/>
            <person name="Tourlousse D.M."/>
        </authorList>
    </citation>
    <scope>NUCLEOTIDE SEQUENCE</scope>
    <source>
        <strain evidence="1">H2</strain>
    </source>
</reference>
<keyword evidence="2" id="KW-1185">Reference proteome</keyword>
<gene>
    <name evidence="1" type="ORF">GHYDROH2_00970</name>
</gene>
<dbReference type="Proteomes" id="UP001144352">
    <property type="component" value="Unassembled WGS sequence"/>
</dbReference>
<evidence type="ECO:0000313" key="2">
    <source>
        <dbReference type="Proteomes" id="UP001144352"/>
    </source>
</evidence>
<proteinExistence type="predicted"/>
<evidence type="ECO:0000313" key="1">
    <source>
        <dbReference type="EMBL" id="GLI36596.1"/>
    </source>
</evidence>
<accession>A0A9W6FXB2</accession>
<comment type="caution">
    <text evidence="1">The sequence shown here is derived from an EMBL/GenBank/DDBJ whole genome shotgun (WGS) entry which is preliminary data.</text>
</comment>
<name>A0A9W6FXB2_9BACT</name>